<evidence type="ECO:0000313" key="1">
    <source>
        <dbReference type="EMBL" id="KAF4346744.1"/>
    </source>
</evidence>
<dbReference type="AlphaFoldDB" id="A0A7J6DKW6"/>
<comment type="caution">
    <text evidence="1">The sequence shown here is derived from an EMBL/GenBank/DDBJ whole genome shotgun (WGS) entry which is preliminary data.</text>
</comment>
<name>A0A7J6DKW6_CANSA</name>
<dbReference type="EMBL" id="JAATIQ010000921">
    <property type="protein sequence ID" value="KAF4346744.1"/>
    <property type="molecule type" value="Genomic_DNA"/>
</dbReference>
<sequence>MATQLCSFGEILSVKSDGNINGVLPSDELDHVPLIHRRSLLLANKSPNCNTEPSAVESGTGKLLMSRILIKEEDESCDSLDVLPTSALPPKQVVHEYFAQHQNHAVKDCEQVHCKVSCNRVVENSVLVPTLEIENSIQEVGTSRDCLIENSEQIKCTVSNGDVPQVKVESHISSFPAISTLSEVPAVAHSGSSCNLLHSMGGCIQNSSSADVPTIKDVLPTSAWSPRQIVLAVFAKKQNKECEQVHCKVSSHRIVEKSVLDPCSENGNCILDAGISGDCFNDSLEQIKCTVSNGDVAEVGKLAANVSSYPAISALSDVPAVAAHMGNSDNMLHSMGGCLRNSSVADLPPVQVKSEISDLIDDDCLDHIVLKERQRMLLSRKLLRMTKPALEISLEASSGNGRQQCDEKQKEQTPDVIGVSLIAKNYDKAYSSTEFISCERQDNMLVYTNDISSSSLSTSLKIEDEPHDDNNCQNLEGNACDTFSFNMPGVKAEVEISNEDDEDERDHICLGDRTKLLKLKDDYEIKSVPFATEGSPIAADSAKPFSINRIRKRKKTATDSAETALEEDAPGLLQVLIEKGISTNEIKLYGQMESDEALDESSSGSFSELESVIMKIFTQRHSFFKLAPIRYTKGSRTSYCLACLLSLVEQTRYLQFRKWPVEWGWCRDLQSFIFVFKGHNRIVLERPEYGYATYFFELVDSLSIDWQIKRLVTAMKLTTCSRISLIENKALVVGKDLTQGEAKVLIEYGWIPNSGFGTMLNYRDRVVHDRKNEKDTSEWRSKIGKLLMDGYNGGILVATSIPEEVESKDSQSPEVKLEPF</sequence>
<dbReference type="Proteomes" id="UP000583929">
    <property type="component" value="Unassembled WGS sequence"/>
</dbReference>
<dbReference type="PANTHER" id="PTHR47871">
    <property type="entry name" value="NAC DOMAIN-CONTAINING PROTEIN 8"/>
    <property type="match status" value="1"/>
</dbReference>
<proteinExistence type="predicted"/>
<accession>A0A7J6DKW6</accession>
<dbReference type="PANTHER" id="PTHR47871:SF2">
    <property type="entry name" value="OS03G0221300 PROTEIN"/>
    <property type="match status" value="1"/>
</dbReference>
<keyword evidence="2" id="KW-1185">Reference proteome</keyword>
<organism evidence="1 2">
    <name type="scientific">Cannabis sativa</name>
    <name type="common">Hemp</name>
    <name type="synonym">Marijuana</name>
    <dbReference type="NCBI Taxonomy" id="3483"/>
    <lineage>
        <taxon>Eukaryota</taxon>
        <taxon>Viridiplantae</taxon>
        <taxon>Streptophyta</taxon>
        <taxon>Embryophyta</taxon>
        <taxon>Tracheophyta</taxon>
        <taxon>Spermatophyta</taxon>
        <taxon>Magnoliopsida</taxon>
        <taxon>eudicotyledons</taxon>
        <taxon>Gunneridae</taxon>
        <taxon>Pentapetalae</taxon>
        <taxon>rosids</taxon>
        <taxon>fabids</taxon>
        <taxon>Rosales</taxon>
        <taxon>Cannabaceae</taxon>
        <taxon>Cannabis</taxon>
    </lineage>
</organism>
<evidence type="ECO:0000313" key="2">
    <source>
        <dbReference type="Proteomes" id="UP000583929"/>
    </source>
</evidence>
<reference evidence="1 2" key="1">
    <citation type="journal article" date="2020" name="bioRxiv">
        <title>Sequence and annotation of 42 cannabis genomes reveals extensive copy number variation in cannabinoid synthesis and pathogen resistance genes.</title>
        <authorList>
            <person name="Mckernan K.J."/>
            <person name="Helbert Y."/>
            <person name="Kane L.T."/>
            <person name="Ebling H."/>
            <person name="Zhang L."/>
            <person name="Liu B."/>
            <person name="Eaton Z."/>
            <person name="Mclaughlin S."/>
            <person name="Kingan S."/>
            <person name="Baybayan P."/>
            <person name="Concepcion G."/>
            <person name="Jordan M."/>
            <person name="Riva A."/>
            <person name="Barbazuk W."/>
            <person name="Harkins T."/>
        </authorList>
    </citation>
    <scope>NUCLEOTIDE SEQUENCE [LARGE SCALE GENOMIC DNA]</scope>
    <source>
        <strain evidence="2">cv. Jamaican Lion 4</strain>
        <tissue evidence="1">Leaf</tissue>
    </source>
</reference>
<protein>
    <submittedName>
        <fullName evidence="1">Uncharacterized protein</fullName>
    </submittedName>
</protein>
<gene>
    <name evidence="1" type="ORF">G4B88_005655</name>
</gene>